<dbReference type="PANTHER" id="PTHR45884:SF2">
    <property type="entry name" value="N-ACETYLTRANSFERASE ECO"/>
    <property type="match status" value="1"/>
</dbReference>
<dbReference type="AlphaFoldDB" id="A0A6A6D6Q4"/>
<organism evidence="13 14">
    <name type="scientific">Zopfia rhizophila CBS 207.26</name>
    <dbReference type="NCBI Taxonomy" id="1314779"/>
    <lineage>
        <taxon>Eukaryota</taxon>
        <taxon>Fungi</taxon>
        <taxon>Dikarya</taxon>
        <taxon>Ascomycota</taxon>
        <taxon>Pezizomycotina</taxon>
        <taxon>Dothideomycetes</taxon>
        <taxon>Dothideomycetes incertae sedis</taxon>
        <taxon>Zopfiaceae</taxon>
        <taxon>Zopfia</taxon>
    </lineage>
</organism>
<dbReference type="GO" id="GO:0008270">
    <property type="term" value="F:zinc ion binding"/>
    <property type="evidence" value="ECO:0007669"/>
    <property type="project" value="UniProtKB-KW"/>
</dbReference>
<keyword evidence="9" id="KW-0012">Acyltransferase</keyword>
<sequence>MASTMSSLKLRKPIKTYSRHRKQSLYDDGPPTKRRRVGSNIETLKTKEIPDISSPLPDTSSSPTRDVSPIPTSSPKESLAVFSDALLQSTPPSSPVAERCAPPPQSRRSIFSFLRRKAESKPTVKKPLSERSHNVQPPTQPPPKKQRLVQMQLDLVSDVRKACTVCGMDYIPSNAEDAALHRKYHAMNVGGVDFSKAVVEKMKKNEVWAGRDGSFVAVIGRKDSLAFRNKASEVLNVVNTDLAAVRIPDEALWSQIYIPETRNAQAGEEKAQTARGGKIARSTSDRFKAYLYIRGQKCIGACLAERIQEAYTVLDKDDASEGTYRVPAEFQSSSISISDTTGVAILGISRIWTSNSHRNRGIATRLLESARSDFLYGMNIEKDLVAFSQPTESGSQLARKWFGRRASWHVYID</sequence>
<keyword evidence="8" id="KW-0131">Cell cycle</keyword>
<feature type="domain" description="N-acetyltransferase ESCO acetyl-transferase" evidence="12">
    <location>
        <begin position="344"/>
        <end position="411"/>
    </location>
</feature>
<evidence type="ECO:0000256" key="10">
    <source>
        <dbReference type="SAM" id="MobiDB-lite"/>
    </source>
</evidence>
<dbReference type="GO" id="GO:0061733">
    <property type="term" value="F:protein-lysine-acetyltransferase activity"/>
    <property type="evidence" value="ECO:0007669"/>
    <property type="project" value="TreeGrafter"/>
</dbReference>
<feature type="compositionally biased region" description="Basic and acidic residues" evidence="10">
    <location>
        <begin position="116"/>
        <end position="133"/>
    </location>
</feature>
<dbReference type="PANTHER" id="PTHR45884">
    <property type="entry name" value="N-ACETYLTRANSFERASE ECO"/>
    <property type="match status" value="1"/>
</dbReference>
<feature type="compositionally biased region" description="Basic residues" evidence="10">
    <location>
        <begin position="9"/>
        <end position="23"/>
    </location>
</feature>
<evidence type="ECO:0000259" key="11">
    <source>
        <dbReference type="Pfam" id="PF13878"/>
    </source>
</evidence>
<dbReference type="GO" id="GO:0007064">
    <property type="term" value="P:mitotic sister chromatid cohesion"/>
    <property type="evidence" value="ECO:0007669"/>
    <property type="project" value="TreeGrafter"/>
</dbReference>
<evidence type="ECO:0000259" key="12">
    <source>
        <dbReference type="Pfam" id="PF13880"/>
    </source>
</evidence>
<keyword evidence="4" id="KW-0479">Metal-binding</keyword>
<dbReference type="Proteomes" id="UP000800200">
    <property type="component" value="Unassembled WGS sequence"/>
</dbReference>
<keyword evidence="5" id="KW-0863">Zinc-finger</keyword>
<feature type="domain" description="N-acetyltransferase ESCO zinc-finger" evidence="11">
    <location>
        <begin position="150"/>
        <end position="187"/>
    </location>
</feature>
<protein>
    <submittedName>
        <fullName evidence="13">Sister chromatid cohesion acetyltransferas-like protein Eco1</fullName>
    </submittedName>
</protein>
<name>A0A6A6D6Q4_9PEZI</name>
<dbReference type="GO" id="GO:0000785">
    <property type="term" value="C:chromatin"/>
    <property type="evidence" value="ECO:0007669"/>
    <property type="project" value="TreeGrafter"/>
</dbReference>
<feature type="region of interest" description="Disordered" evidence="10">
    <location>
        <begin position="1"/>
        <end position="76"/>
    </location>
</feature>
<feature type="region of interest" description="Disordered" evidence="10">
    <location>
        <begin position="113"/>
        <end position="146"/>
    </location>
</feature>
<evidence type="ECO:0000313" key="14">
    <source>
        <dbReference type="Proteomes" id="UP000800200"/>
    </source>
</evidence>
<evidence type="ECO:0000256" key="6">
    <source>
        <dbReference type="ARBA" id="ARBA00022833"/>
    </source>
</evidence>
<reference evidence="13" key="1">
    <citation type="journal article" date="2020" name="Stud. Mycol.">
        <title>101 Dothideomycetes genomes: a test case for predicting lifestyles and emergence of pathogens.</title>
        <authorList>
            <person name="Haridas S."/>
            <person name="Albert R."/>
            <person name="Binder M."/>
            <person name="Bloem J."/>
            <person name="Labutti K."/>
            <person name="Salamov A."/>
            <person name="Andreopoulos B."/>
            <person name="Baker S."/>
            <person name="Barry K."/>
            <person name="Bills G."/>
            <person name="Bluhm B."/>
            <person name="Cannon C."/>
            <person name="Castanera R."/>
            <person name="Culley D."/>
            <person name="Daum C."/>
            <person name="Ezra D."/>
            <person name="Gonzalez J."/>
            <person name="Henrissat B."/>
            <person name="Kuo A."/>
            <person name="Liang C."/>
            <person name="Lipzen A."/>
            <person name="Lutzoni F."/>
            <person name="Magnuson J."/>
            <person name="Mondo S."/>
            <person name="Nolan M."/>
            <person name="Ohm R."/>
            <person name="Pangilinan J."/>
            <person name="Park H.-J."/>
            <person name="Ramirez L."/>
            <person name="Alfaro M."/>
            <person name="Sun H."/>
            <person name="Tritt A."/>
            <person name="Yoshinaga Y."/>
            <person name="Zwiers L.-H."/>
            <person name="Turgeon B."/>
            <person name="Goodwin S."/>
            <person name="Spatafora J."/>
            <person name="Crous P."/>
            <person name="Grigoriev I."/>
        </authorList>
    </citation>
    <scope>NUCLEOTIDE SEQUENCE</scope>
    <source>
        <strain evidence="13">CBS 207.26</strain>
    </source>
</reference>
<accession>A0A6A6D6Q4</accession>
<feature type="compositionally biased region" description="Low complexity" evidence="10">
    <location>
        <begin position="51"/>
        <end position="64"/>
    </location>
</feature>
<keyword evidence="3" id="KW-0808">Transferase</keyword>
<evidence type="ECO:0000256" key="3">
    <source>
        <dbReference type="ARBA" id="ARBA00022679"/>
    </source>
</evidence>
<dbReference type="GO" id="GO:0005634">
    <property type="term" value="C:nucleus"/>
    <property type="evidence" value="ECO:0007669"/>
    <property type="project" value="UniProtKB-SubCell"/>
</dbReference>
<dbReference type="EMBL" id="ML994749">
    <property type="protein sequence ID" value="KAF2175047.1"/>
    <property type="molecule type" value="Genomic_DNA"/>
</dbReference>
<gene>
    <name evidence="13" type="ORF">K469DRAFT_86577</name>
</gene>
<evidence type="ECO:0000256" key="8">
    <source>
        <dbReference type="ARBA" id="ARBA00023306"/>
    </source>
</evidence>
<proteinExistence type="inferred from homology"/>
<dbReference type="OrthoDB" id="428854at2759"/>
<keyword evidence="7" id="KW-0539">Nucleus</keyword>
<evidence type="ECO:0000256" key="9">
    <source>
        <dbReference type="ARBA" id="ARBA00023315"/>
    </source>
</evidence>
<dbReference type="Pfam" id="PF13878">
    <property type="entry name" value="zf-C2H2_3"/>
    <property type="match status" value="1"/>
</dbReference>
<comment type="subcellular location">
    <subcellularLocation>
        <location evidence="1">Nucleus</location>
    </subcellularLocation>
</comment>
<keyword evidence="6" id="KW-0862">Zinc</keyword>
<dbReference type="InterPro" id="IPR028005">
    <property type="entry name" value="AcTrfase_ESCO_Znf_dom"/>
</dbReference>
<evidence type="ECO:0000256" key="7">
    <source>
        <dbReference type="ARBA" id="ARBA00023242"/>
    </source>
</evidence>
<evidence type="ECO:0000256" key="1">
    <source>
        <dbReference type="ARBA" id="ARBA00004123"/>
    </source>
</evidence>
<keyword evidence="14" id="KW-1185">Reference proteome</keyword>
<evidence type="ECO:0000256" key="4">
    <source>
        <dbReference type="ARBA" id="ARBA00022723"/>
    </source>
</evidence>
<dbReference type="InterPro" id="IPR028009">
    <property type="entry name" value="ESCO_Acetyltransf_dom"/>
</dbReference>
<comment type="similarity">
    <text evidence="2">Belongs to the acetyltransferase family. ECO subfamily.</text>
</comment>
<evidence type="ECO:0000256" key="5">
    <source>
        <dbReference type="ARBA" id="ARBA00022771"/>
    </source>
</evidence>
<evidence type="ECO:0000313" key="13">
    <source>
        <dbReference type="EMBL" id="KAF2175047.1"/>
    </source>
</evidence>
<evidence type="ECO:0000256" key="2">
    <source>
        <dbReference type="ARBA" id="ARBA00005816"/>
    </source>
</evidence>
<dbReference type="Pfam" id="PF13880">
    <property type="entry name" value="Acetyltransf_13"/>
    <property type="match status" value="1"/>
</dbReference>